<feature type="transmembrane region" description="Helical" evidence="5">
    <location>
        <begin position="130"/>
        <end position="150"/>
    </location>
</feature>
<name>A0A6N7IQV2_9FIRM</name>
<gene>
    <name evidence="6" type="ORF">GFC01_06765</name>
</gene>
<dbReference type="OrthoDB" id="1551454at2"/>
<dbReference type="Gene3D" id="1.20.1530.20">
    <property type="match status" value="1"/>
</dbReference>
<feature type="transmembrane region" description="Helical" evidence="5">
    <location>
        <begin position="273"/>
        <end position="298"/>
    </location>
</feature>
<dbReference type="Pfam" id="PF01758">
    <property type="entry name" value="SBF"/>
    <property type="match status" value="1"/>
</dbReference>
<dbReference type="EMBL" id="WHYR01000014">
    <property type="protein sequence ID" value="MQL51973.1"/>
    <property type="molecule type" value="Genomic_DNA"/>
</dbReference>
<dbReference type="InterPro" id="IPR038770">
    <property type="entry name" value="Na+/solute_symporter_sf"/>
</dbReference>
<evidence type="ECO:0000256" key="4">
    <source>
        <dbReference type="ARBA" id="ARBA00023136"/>
    </source>
</evidence>
<dbReference type="GO" id="GO:0016020">
    <property type="term" value="C:membrane"/>
    <property type="evidence" value="ECO:0007669"/>
    <property type="project" value="UniProtKB-SubCell"/>
</dbReference>
<protein>
    <submittedName>
        <fullName evidence="6">Bile acid:sodium symporter family protein</fullName>
    </submittedName>
</protein>
<evidence type="ECO:0000256" key="1">
    <source>
        <dbReference type="ARBA" id="ARBA00004141"/>
    </source>
</evidence>
<keyword evidence="2 5" id="KW-0812">Transmembrane</keyword>
<feature type="transmembrane region" description="Helical" evidence="5">
    <location>
        <begin position="38"/>
        <end position="59"/>
    </location>
</feature>
<organism evidence="6 7">
    <name type="scientific">Desulfofundulus thermobenzoicus</name>
    <dbReference type="NCBI Taxonomy" id="29376"/>
    <lineage>
        <taxon>Bacteria</taxon>
        <taxon>Bacillati</taxon>
        <taxon>Bacillota</taxon>
        <taxon>Clostridia</taxon>
        <taxon>Eubacteriales</taxon>
        <taxon>Peptococcaceae</taxon>
        <taxon>Desulfofundulus</taxon>
    </lineage>
</organism>
<feature type="transmembrane region" description="Helical" evidence="5">
    <location>
        <begin position="195"/>
        <end position="219"/>
    </location>
</feature>
<keyword evidence="7" id="KW-1185">Reference proteome</keyword>
<dbReference type="InterPro" id="IPR002657">
    <property type="entry name" value="BilAc:Na_symport/Acr3"/>
</dbReference>
<keyword evidence="4 5" id="KW-0472">Membrane</keyword>
<dbReference type="PANTHER" id="PTHR10361:SF28">
    <property type="entry name" value="P3 PROTEIN-RELATED"/>
    <property type="match status" value="1"/>
</dbReference>
<evidence type="ECO:0000313" key="7">
    <source>
        <dbReference type="Proteomes" id="UP000441717"/>
    </source>
</evidence>
<dbReference type="Proteomes" id="UP000441717">
    <property type="component" value="Unassembled WGS sequence"/>
</dbReference>
<dbReference type="PANTHER" id="PTHR10361">
    <property type="entry name" value="SODIUM-BILE ACID COTRANSPORTER"/>
    <property type="match status" value="1"/>
</dbReference>
<feature type="transmembrane region" description="Helical" evidence="5">
    <location>
        <begin position="162"/>
        <end position="183"/>
    </location>
</feature>
<comment type="caution">
    <text evidence="6">The sequence shown here is derived from an EMBL/GenBank/DDBJ whole genome shotgun (WGS) entry which is preliminary data.</text>
</comment>
<evidence type="ECO:0000313" key="6">
    <source>
        <dbReference type="EMBL" id="MQL51973.1"/>
    </source>
</evidence>
<proteinExistence type="predicted"/>
<feature type="transmembrane region" description="Helical" evidence="5">
    <location>
        <begin position="231"/>
        <end position="253"/>
    </location>
</feature>
<dbReference type="AlphaFoldDB" id="A0A6N7IQV2"/>
<feature type="transmembrane region" description="Helical" evidence="5">
    <location>
        <begin position="101"/>
        <end position="123"/>
    </location>
</feature>
<accession>A0A6N7IQV2</accession>
<feature type="transmembrane region" description="Helical" evidence="5">
    <location>
        <begin position="12"/>
        <end position="32"/>
    </location>
</feature>
<feature type="transmembrane region" description="Helical" evidence="5">
    <location>
        <begin position="71"/>
        <end position="95"/>
    </location>
</feature>
<sequence>MLKRLSCWNAWLGRHMFYVVLSALLVGFTLPLPSSPSLSKLAVALFAYMTFITALDTSFKDFLHVLARPWVALWVLVLIHGVMPLLAWGVGLVFYPQDSLIRLGFLIGASIPIGVTSIIWTSLVHGDVPLALVAVTADTLVSPFLLPLFLALVAGRAVHIDYVHMLTGLLWMVTIPSLLGMAIKDLTRHRLDQFARSFGGFTSKVALFWVVFINASAVAPEIHWNLSLVKMLLVVLLQVSCGYYLGYLGSLALPERRRDTVAAMVYNVGMRNISFGAVLAVSFFPPAVAVPVTLGMLYQQPLAAVVSHLFNRFDRRKICTAELSGSGSDGFSMRSE</sequence>
<evidence type="ECO:0000256" key="5">
    <source>
        <dbReference type="SAM" id="Phobius"/>
    </source>
</evidence>
<keyword evidence="3 5" id="KW-1133">Transmembrane helix</keyword>
<comment type="subcellular location">
    <subcellularLocation>
        <location evidence="1">Membrane</location>
        <topology evidence="1">Multi-pass membrane protein</topology>
    </subcellularLocation>
</comment>
<reference evidence="6 7" key="1">
    <citation type="submission" date="2019-10" db="EMBL/GenBank/DDBJ databases">
        <title>Comparative genomics of sulfur disproportionating microorganisms.</title>
        <authorList>
            <person name="Ward L.M."/>
            <person name="Bertran E."/>
            <person name="Johnston D."/>
        </authorList>
    </citation>
    <scope>NUCLEOTIDE SEQUENCE [LARGE SCALE GENOMIC DNA]</scope>
    <source>
        <strain evidence="6 7">DSM 14055</strain>
    </source>
</reference>
<evidence type="ECO:0000256" key="2">
    <source>
        <dbReference type="ARBA" id="ARBA00022692"/>
    </source>
</evidence>
<dbReference type="InterPro" id="IPR004710">
    <property type="entry name" value="Bilac:Na_transpt"/>
</dbReference>
<evidence type="ECO:0000256" key="3">
    <source>
        <dbReference type="ARBA" id="ARBA00022989"/>
    </source>
</evidence>
<dbReference type="RefSeq" id="WP_152945899.1">
    <property type="nucleotide sequence ID" value="NZ_WHYR01000014.1"/>
</dbReference>